<dbReference type="InterPro" id="IPR049704">
    <property type="entry name" value="Aminotrans_3_PPA_site"/>
</dbReference>
<protein>
    <recommendedName>
        <fullName evidence="4">4-aminobutyrate aminotransferase</fullName>
        <ecNumber evidence="3">2.6.1.19</ecNumber>
    </recommendedName>
    <alternativeName>
        <fullName evidence="9">GABA aminotransferase</fullName>
    </alternativeName>
    <alternativeName>
        <fullName evidence="8">Gamma-amino-N-butyrate transaminase</fullName>
    </alternativeName>
</protein>
<dbReference type="InterPro" id="IPR035985">
    <property type="entry name" value="Ubiquitin-activating_enz"/>
</dbReference>
<name>A0A8H8TSI7_9BASI</name>
<dbReference type="NCBIfam" id="TIGR00699">
    <property type="entry name" value="GABAtrns_euk"/>
    <property type="match status" value="1"/>
</dbReference>
<dbReference type="GO" id="GO:0030170">
    <property type="term" value="F:pyridoxal phosphate binding"/>
    <property type="evidence" value="ECO:0007669"/>
    <property type="project" value="InterPro"/>
</dbReference>
<evidence type="ECO:0000256" key="9">
    <source>
        <dbReference type="ARBA" id="ARBA00031787"/>
    </source>
</evidence>
<feature type="domain" description="THIF-type NAD/FAD binding fold" evidence="11">
    <location>
        <begin position="525"/>
        <end position="864"/>
    </location>
</feature>
<dbReference type="AlphaFoldDB" id="A0A8H8TSI7"/>
<dbReference type="Proteomes" id="UP000658997">
    <property type="component" value="Unassembled WGS sequence"/>
</dbReference>
<evidence type="ECO:0000256" key="3">
    <source>
        <dbReference type="ARBA" id="ARBA00012912"/>
    </source>
</evidence>
<dbReference type="Pfam" id="PF00899">
    <property type="entry name" value="ThiF"/>
    <property type="match status" value="1"/>
</dbReference>
<evidence type="ECO:0000256" key="7">
    <source>
        <dbReference type="ARBA" id="ARBA00022898"/>
    </source>
</evidence>
<dbReference type="PROSITE" id="PS00600">
    <property type="entry name" value="AA_TRANSFER_CLASS_3"/>
    <property type="match status" value="1"/>
</dbReference>
<evidence type="ECO:0000256" key="5">
    <source>
        <dbReference type="ARBA" id="ARBA00022576"/>
    </source>
</evidence>
<keyword evidence="5 12" id="KW-0032">Aminotransferase</keyword>
<dbReference type="InterPro" id="IPR004631">
    <property type="entry name" value="4NH2But_aminotransferase_euk"/>
</dbReference>
<evidence type="ECO:0000313" key="13">
    <source>
        <dbReference type="Proteomes" id="UP000658997"/>
    </source>
</evidence>
<organism evidence="12 13">
    <name type="scientific">Ustilago bromivora</name>
    <dbReference type="NCBI Taxonomy" id="307758"/>
    <lineage>
        <taxon>Eukaryota</taxon>
        <taxon>Fungi</taxon>
        <taxon>Dikarya</taxon>
        <taxon>Basidiomycota</taxon>
        <taxon>Ustilaginomycotina</taxon>
        <taxon>Ustilaginomycetes</taxon>
        <taxon>Ustilaginales</taxon>
        <taxon>Ustilaginaceae</taxon>
        <taxon>Ustilago</taxon>
    </lineage>
</organism>
<dbReference type="Gene3D" id="3.40.640.10">
    <property type="entry name" value="Type I PLP-dependent aspartate aminotransferase-like (Major domain)"/>
    <property type="match status" value="1"/>
</dbReference>
<gene>
    <name evidence="12" type="ORF">UBRO2_03014</name>
</gene>
<dbReference type="PANTHER" id="PTHR43206">
    <property type="entry name" value="AMINOTRANSFERASE"/>
    <property type="match status" value="1"/>
</dbReference>
<dbReference type="EC" id="2.6.1.19" evidence="3"/>
<dbReference type="GO" id="GO:0034386">
    <property type="term" value="F:4-aminobutyrate:2-oxoglutarate transaminase activity"/>
    <property type="evidence" value="ECO:0007669"/>
    <property type="project" value="UniProtKB-EC"/>
</dbReference>
<accession>A0A8H8TSI7</accession>
<comment type="catalytic activity">
    <reaction evidence="10">
        <text>4-aminobutanoate + 2-oxoglutarate = succinate semialdehyde + L-glutamate</text>
        <dbReference type="Rhea" id="RHEA:23352"/>
        <dbReference type="ChEBI" id="CHEBI:16810"/>
        <dbReference type="ChEBI" id="CHEBI:29985"/>
        <dbReference type="ChEBI" id="CHEBI:57706"/>
        <dbReference type="ChEBI" id="CHEBI:59888"/>
        <dbReference type="EC" id="2.6.1.19"/>
    </reaction>
</comment>
<dbReference type="InterPro" id="IPR015424">
    <property type="entry name" value="PyrdxlP-dep_Trfase"/>
</dbReference>
<keyword evidence="6 12" id="KW-0808">Transferase</keyword>
<dbReference type="Gene3D" id="3.90.1150.10">
    <property type="entry name" value="Aspartate Aminotransferase, domain 1"/>
    <property type="match status" value="1"/>
</dbReference>
<dbReference type="EMBL" id="ULHB01000052">
    <property type="protein sequence ID" value="SYW79330.1"/>
    <property type="molecule type" value="Genomic_DNA"/>
</dbReference>
<evidence type="ECO:0000256" key="8">
    <source>
        <dbReference type="ARBA" id="ARBA00030204"/>
    </source>
</evidence>
<evidence type="ECO:0000256" key="6">
    <source>
        <dbReference type="ARBA" id="ARBA00022679"/>
    </source>
</evidence>
<dbReference type="InterPro" id="IPR015421">
    <property type="entry name" value="PyrdxlP-dep_Trfase_major"/>
</dbReference>
<dbReference type="InterPro" id="IPR015422">
    <property type="entry name" value="PyrdxlP-dep_Trfase_small"/>
</dbReference>
<dbReference type="InterPro" id="IPR005814">
    <property type="entry name" value="Aminotrans_3"/>
</dbReference>
<evidence type="ECO:0000256" key="10">
    <source>
        <dbReference type="ARBA" id="ARBA00048021"/>
    </source>
</evidence>
<keyword evidence="13" id="KW-1185">Reference proteome</keyword>
<dbReference type="PANTHER" id="PTHR43206:SF1">
    <property type="entry name" value="4-AMINOBUTYRATE AMINOTRANSFERASE, MITOCHONDRIAL"/>
    <property type="match status" value="1"/>
</dbReference>
<dbReference type="SUPFAM" id="SSF53383">
    <property type="entry name" value="PLP-dependent transferases"/>
    <property type="match status" value="1"/>
</dbReference>
<comment type="cofactor">
    <cofactor evidence="1">
        <name>pyridoxal 5'-phosphate</name>
        <dbReference type="ChEBI" id="CHEBI:597326"/>
    </cofactor>
</comment>
<sequence>MSQLFQHQRRSLATVSSTLFPGEPSAPHLVTSAIPGPKSKELSEGIGTFQENRAHGFVVDYAKSQGNWIADADGNVLLDMFAQIASIAIGYNNPDLIALAKTDEFITATMNRAALGSFPPTNWQELVETGLGTVKPKGLSQVMTAMCGSCANEIAFKAAFMAYRARERGDKADFTADEMQSCMKNQSPGSPDLSILSFTSAFHGRLFGSLSATRSKAIHKLDIPSFNWPVVAWPDVKYPFSQNARENAEAEKASLAAVEEAIVSSTKAGSSYGPVAALIVEPIQSEGGDNHASPAFFQGLRDVTKKHGVFLIVDEVQTGVGATGSFWAHERWNLTTPPDFVTFSKKMQAAGFYHNVETRPSLPYRNYNTWMGDPTRTLQARQIIRTIQDHGLVQKTDEVGNYVYKALYDMIENGAGRGKVEKLRGENAGTFLAFDGKTPEVRDKLIMEMRKQGIHMGGCDFIWLINLSVPPATTTTPFYVHLSNMDAASASAATSGSRIDPATQQPTSVIVDNSGAITEDEAALYDRQIRLWGLESQNRLRTSHILIVGWNGIATEIVKNTVLSGVGSITILDPTPVDASIDLLSGFFFRDNDIRQPKCSQGPLDRARALNPLVKVHGISEQSDYETLIAGGDDAESWLRARKVDVLVVSTPLPSAKRGAYEYGLQERLIGLNDTARKAGVKFFLSSTYGFGGFYFADQITHDYIVERTIPVSSSSVESTSNGLTEEKKRIKQRQTFVPLSASLSHTWPNLTDRQQRRLKLPLDWFIWLALTDLQSSLANDAATTSIGASALKNRTIAMIKEKGLNPDIVLPPTEGGELEKIFENLVKAGGAGVTLAPVGSVLGGVLSQDILNSISGREEPVVNWLFLNSDASGAATVHKIGDLGNAVVVD</sequence>
<evidence type="ECO:0000256" key="2">
    <source>
        <dbReference type="ARBA" id="ARBA00008954"/>
    </source>
</evidence>
<dbReference type="SUPFAM" id="SSF69572">
    <property type="entry name" value="Activating enzymes of the ubiquitin-like proteins"/>
    <property type="match status" value="1"/>
</dbReference>
<comment type="similarity">
    <text evidence="2">Belongs to the class-III pyridoxal-phosphate-dependent aminotransferase family.</text>
</comment>
<dbReference type="GO" id="GO:0009450">
    <property type="term" value="P:gamma-aminobutyric acid catabolic process"/>
    <property type="evidence" value="ECO:0007669"/>
    <property type="project" value="TreeGrafter"/>
</dbReference>
<dbReference type="InterPro" id="IPR000594">
    <property type="entry name" value="ThiF_NAD_FAD-bd"/>
</dbReference>
<reference evidence="12" key="1">
    <citation type="submission" date="2018-08" db="EMBL/GenBank/DDBJ databases">
        <authorList>
            <person name="Guldener U."/>
        </authorList>
    </citation>
    <scope>NUCLEOTIDE SEQUENCE</scope>
    <source>
        <strain evidence="12">UB2</strain>
    </source>
</reference>
<dbReference type="FunFam" id="3.40.640.10:FF:000073">
    <property type="entry name" value="Probable 4-aminobutyrate aminotransferase"/>
    <property type="match status" value="1"/>
</dbReference>
<proteinExistence type="inferred from homology"/>
<evidence type="ECO:0000256" key="4">
    <source>
        <dbReference type="ARBA" id="ARBA00018543"/>
    </source>
</evidence>
<evidence type="ECO:0000256" key="1">
    <source>
        <dbReference type="ARBA" id="ARBA00001933"/>
    </source>
</evidence>
<dbReference type="Pfam" id="PF00202">
    <property type="entry name" value="Aminotran_3"/>
    <property type="match status" value="1"/>
</dbReference>
<dbReference type="GO" id="GO:0005739">
    <property type="term" value="C:mitochondrion"/>
    <property type="evidence" value="ECO:0007669"/>
    <property type="project" value="TreeGrafter"/>
</dbReference>
<dbReference type="Gene3D" id="3.40.50.720">
    <property type="entry name" value="NAD(P)-binding Rossmann-like Domain"/>
    <property type="match status" value="1"/>
</dbReference>
<evidence type="ECO:0000313" key="12">
    <source>
        <dbReference type="EMBL" id="SYW79330.1"/>
    </source>
</evidence>
<evidence type="ECO:0000259" key="11">
    <source>
        <dbReference type="Pfam" id="PF00899"/>
    </source>
</evidence>
<dbReference type="GO" id="GO:0008641">
    <property type="term" value="F:ubiquitin-like modifier activating enzyme activity"/>
    <property type="evidence" value="ECO:0007669"/>
    <property type="project" value="InterPro"/>
</dbReference>
<keyword evidence="7" id="KW-0663">Pyridoxal phosphate</keyword>
<comment type="caution">
    <text evidence="12">The sequence shown here is derived from an EMBL/GenBank/DDBJ whole genome shotgun (WGS) entry which is preliminary data.</text>
</comment>